<keyword evidence="2" id="KW-1185">Reference proteome</keyword>
<gene>
    <name evidence="1" type="ORF">ENSA5_08210</name>
</gene>
<sequence length="119" mass="12830">MPPLVLALIDSVFALALHHDRRVESAAVRAQVTGPETALPTPHGLAIRVSVTQPREGEPSEGEPSEESVGFHVDLDGGRLLAMELNLAELPLDRSGLARLIGELESWCYARIPMAQEAD</sequence>
<protein>
    <submittedName>
        <fullName evidence="1">Uncharacterized protein</fullName>
    </submittedName>
</protein>
<dbReference type="AlphaFoldDB" id="A0A2S9YH65"/>
<comment type="caution">
    <text evidence="1">The sequence shown here is derived from an EMBL/GenBank/DDBJ whole genome shotgun (WGS) entry which is preliminary data.</text>
</comment>
<reference evidence="1 2" key="1">
    <citation type="submission" date="2018-03" db="EMBL/GenBank/DDBJ databases">
        <title>Draft Genome Sequences of the Obligatory Marine Myxobacteria Enhygromyxa salina SWB005.</title>
        <authorList>
            <person name="Poehlein A."/>
            <person name="Moghaddam J.A."/>
            <person name="Harms H."/>
            <person name="Alanjari M."/>
            <person name="Koenig G.M."/>
            <person name="Daniel R."/>
            <person name="Schaeberle T.F."/>
        </authorList>
    </citation>
    <scope>NUCLEOTIDE SEQUENCE [LARGE SCALE GENOMIC DNA]</scope>
    <source>
        <strain evidence="1 2">SWB005</strain>
    </source>
</reference>
<proteinExistence type="predicted"/>
<dbReference type="RefSeq" id="WP_146155309.1">
    <property type="nucleotide sequence ID" value="NZ_PVNK01000042.1"/>
</dbReference>
<name>A0A2S9YH65_9BACT</name>
<dbReference type="OrthoDB" id="5521137at2"/>
<evidence type="ECO:0000313" key="2">
    <source>
        <dbReference type="Proteomes" id="UP000237968"/>
    </source>
</evidence>
<dbReference type="Proteomes" id="UP000237968">
    <property type="component" value="Unassembled WGS sequence"/>
</dbReference>
<accession>A0A2S9YH65</accession>
<organism evidence="1 2">
    <name type="scientific">Enhygromyxa salina</name>
    <dbReference type="NCBI Taxonomy" id="215803"/>
    <lineage>
        <taxon>Bacteria</taxon>
        <taxon>Pseudomonadati</taxon>
        <taxon>Myxococcota</taxon>
        <taxon>Polyangia</taxon>
        <taxon>Nannocystales</taxon>
        <taxon>Nannocystaceae</taxon>
        <taxon>Enhygromyxa</taxon>
    </lineage>
</organism>
<dbReference type="EMBL" id="PVNK01000042">
    <property type="protein sequence ID" value="PRQ04372.1"/>
    <property type="molecule type" value="Genomic_DNA"/>
</dbReference>
<evidence type="ECO:0000313" key="1">
    <source>
        <dbReference type="EMBL" id="PRQ04372.1"/>
    </source>
</evidence>